<protein>
    <submittedName>
        <fullName evidence="2">Protein NOXP20 isoform X1</fullName>
    </submittedName>
</protein>
<dbReference type="AlphaFoldDB" id="A0AAD3N7M5"/>
<sequence length="85" mass="9480">VSAFLSSLAEGAGGDEEGADFNQRFSSSERKRRRKERKKKEDQAKDNAADGEEFVSVLTELLFELHVAATPDKLNKAGMRAHDWV</sequence>
<feature type="non-terminal residue" evidence="2">
    <location>
        <position position="1"/>
    </location>
</feature>
<feature type="non-terminal residue" evidence="2">
    <location>
        <position position="85"/>
    </location>
</feature>
<evidence type="ECO:0000313" key="3">
    <source>
        <dbReference type="Proteomes" id="UP001279410"/>
    </source>
</evidence>
<keyword evidence="3" id="KW-1185">Reference proteome</keyword>
<name>A0AAD3N7M5_LATJO</name>
<dbReference type="Proteomes" id="UP001279410">
    <property type="component" value="Unassembled WGS sequence"/>
</dbReference>
<dbReference type="EMBL" id="BRZM01000099">
    <property type="protein sequence ID" value="GLD66969.1"/>
    <property type="molecule type" value="Genomic_DNA"/>
</dbReference>
<organism evidence="2 3">
    <name type="scientific">Lates japonicus</name>
    <name type="common">Japanese lates</name>
    <dbReference type="NCBI Taxonomy" id="270547"/>
    <lineage>
        <taxon>Eukaryota</taxon>
        <taxon>Metazoa</taxon>
        <taxon>Chordata</taxon>
        <taxon>Craniata</taxon>
        <taxon>Vertebrata</taxon>
        <taxon>Euteleostomi</taxon>
        <taxon>Actinopterygii</taxon>
        <taxon>Neopterygii</taxon>
        <taxon>Teleostei</taxon>
        <taxon>Neoteleostei</taxon>
        <taxon>Acanthomorphata</taxon>
        <taxon>Carangaria</taxon>
        <taxon>Carangaria incertae sedis</taxon>
        <taxon>Centropomidae</taxon>
        <taxon>Lates</taxon>
    </lineage>
</organism>
<gene>
    <name evidence="2" type="ORF">AKAME5_001834100</name>
</gene>
<evidence type="ECO:0000256" key="1">
    <source>
        <dbReference type="SAM" id="MobiDB-lite"/>
    </source>
</evidence>
<evidence type="ECO:0000313" key="2">
    <source>
        <dbReference type="EMBL" id="GLD66969.1"/>
    </source>
</evidence>
<feature type="compositionally biased region" description="Basic and acidic residues" evidence="1">
    <location>
        <begin position="39"/>
        <end position="48"/>
    </location>
</feature>
<reference evidence="2" key="1">
    <citation type="submission" date="2022-08" db="EMBL/GenBank/DDBJ databases">
        <title>Genome sequencing of akame (Lates japonicus).</title>
        <authorList>
            <person name="Hashiguchi Y."/>
            <person name="Takahashi H."/>
        </authorList>
    </citation>
    <scope>NUCLEOTIDE SEQUENCE</scope>
    <source>
        <strain evidence="2">Kochi</strain>
    </source>
</reference>
<comment type="caution">
    <text evidence="2">The sequence shown here is derived from an EMBL/GenBank/DDBJ whole genome shotgun (WGS) entry which is preliminary data.</text>
</comment>
<proteinExistence type="predicted"/>
<feature type="region of interest" description="Disordered" evidence="1">
    <location>
        <begin position="1"/>
        <end position="50"/>
    </location>
</feature>
<accession>A0AAD3N7M5</accession>